<evidence type="ECO:0000256" key="1">
    <source>
        <dbReference type="ARBA" id="ARBA00004123"/>
    </source>
</evidence>
<dbReference type="OrthoDB" id="10265969at2759"/>
<evidence type="ECO:0000256" key="3">
    <source>
        <dbReference type="ARBA" id="ARBA00023242"/>
    </source>
</evidence>
<name>A0A9P5X971_9AGAR</name>
<dbReference type="InterPro" id="IPR039774">
    <property type="entry name" value="Sin3-like"/>
</dbReference>
<dbReference type="Proteomes" id="UP000807342">
    <property type="component" value="Unassembled WGS sequence"/>
</dbReference>
<keyword evidence="7" id="KW-1185">Reference proteome</keyword>
<dbReference type="EMBL" id="MU151287">
    <property type="protein sequence ID" value="KAF9445677.1"/>
    <property type="molecule type" value="Genomic_DNA"/>
</dbReference>
<gene>
    <name evidence="6" type="ORF">P691DRAFT_254893</name>
</gene>
<evidence type="ECO:0000313" key="7">
    <source>
        <dbReference type="Proteomes" id="UP000807342"/>
    </source>
</evidence>
<dbReference type="PANTHER" id="PTHR12346">
    <property type="entry name" value="SIN3B-RELATED"/>
    <property type="match status" value="1"/>
</dbReference>
<evidence type="ECO:0000256" key="5">
    <source>
        <dbReference type="SAM" id="MobiDB-lite"/>
    </source>
</evidence>
<dbReference type="PANTHER" id="PTHR12346:SF0">
    <property type="entry name" value="SIN3A, ISOFORM G"/>
    <property type="match status" value="1"/>
</dbReference>
<dbReference type="GO" id="GO:0000122">
    <property type="term" value="P:negative regulation of transcription by RNA polymerase II"/>
    <property type="evidence" value="ECO:0007669"/>
    <property type="project" value="TreeGrafter"/>
</dbReference>
<organism evidence="6 7">
    <name type="scientific">Macrolepiota fuliginosa MF-IS2</name>
    <dbReference type="NCBI Taxonomy" id="1400762"/>
    <lineage>
        <taxon>Eukaryota</taxon>
        <taxon>Fungi</taxon>
        <taxon>Dikarya</taxon>
        <taxon>Basidiomycota</taxon>
        <taxon>Agaricomycotina</taxon>
        <taxon>Agaricomycetes</taxon>
        <taxon>Agaricomycetidae</taxon>
        <taxon>Agaricales</taxon>
        <taxon>Agaricineae</taxon>
        <taxon>Agaricaceae</taxon>
        <taxon>Macrolepiota</taxon>
    </lineage>
</organism>
<evidence type="ECO:0000256" key="2">
    <source>
        <dbReference type="ARBA" id="ARBA00022491"/>
    </source>
</evidence>
<dbReference type="GO" id="GO:0000118">
    <property type="term" value="C:histone deacetylase complex"/>
    <property type="evidence" value="ECO:0007669"/>
    <property type="project" value="TreeGrafter"/>
</dbReference>
<keyword evidence="2" id="KW-0678">Repressor</keyword>
<dbReference type="GO" id="GO:0003714">
    <property type="term" value="F:transcription corepressor activity"/>
    <property type="evidence" value="ECO:0007669"/>
    <property type="project" value="InterPro"/>
</dbReference>
<feature type="compositionally biased region" description="Low complexity" evidence="5">
    <location>
        <begin position="99"/>
        <end position="111"/>
    </location>
</feature>
<dbReference type="InterPro" id="IPR003822">
    <property type="entry name" value="PAH"/>
</dbReference>
<dbReference type="AlphaFoldDB" id="A0A9P5X971"/>
<comment type="caution">
    <text evidence="6">The sequence shown here is derived from an EMBL/GenBank/DDBJ whole genome shotgun (WGS) entry which is preliminary data.</text>
</comment>
<reference evidence="6" key="1">
    <citation type="submission" date="2020-11" db="EMBL/GenBank/DDBJ databases">
        <authorList>
            <consortium name="DOE Joint Genome Institute"/>
            <person name="Ahrendt S."/>
            <person name="Riley R."/>
            <person name="Andreopoulos W."/>
            <person name="Labutti K."/>
            <person name="Pangilinan J."/>
            <person name="Ruiz-Duenas F.J."/>
            <person name="Barrasa J.M."/>
            <person name="Sanchez-Garcia M."/>
            <person name="Camarero S."/>
            <person name="Miyauchi S."/>
            <person name="Serrano A."/>
            <person name="Linde D."/>
            <person name="Babiker R."/>
            <person name="Drula E."/>
            <person name="Ayuso-Fernandez I."/>
            <person name="Pacheco R."/>
            <person name="Padilla G."/>
            <person name="Ferreira P."/>
            <person name="Barriuso J."/>
            <person name="Kellner H."/>
            <person name="Castanera R."/>
            <person name="Alfaro M."/>
            <person name="Ramirez L."/>
            <person name="Pisabarro A.G."/>
            <person name="Kuo A."/>
            <person name="Tritt A."/>
            <person name="Lipzen A."/>
            <person name="He G."/>
            <person name="Yan M."/>
            <person name="Ng V."/>
            <person name="Cullen D."/>
            <person name="Martin F."/>
            <person name="Rosso M.-N."/>
            <person name="Henrissat B."/>
            <person name="Hibbett D."/>
            <person name="Martinez A.T."/>
            <person name="Grigoriev I.V."/>
        </authorList>
    </citation>
    <scope>NUCLEOTIDE SEQUENCE</scope>
    <source>
        <strain evidence="6">MF-IS2</strain>
    </source>
</reference>
<dbReference type="FunFam" id="1.20.1160.11:FF:000001">
    <property type="entry name" value="Paired amphipathic helix protein Sin3"/>
    <property type="match status" value="1"/>
</dbReference>
<comment type="subcellular location">
    <subcellularLocation>
        <location evidence="1 4">Nucleus</location>
    </subcellularLocation>
</comment>
<proteinExistence type="predicted"/>
<sequence length="226" mass="24991">MDMQSPKSSVSGPNIDETVEEFQRLMTTASSRIQDAVSYVDLVKTRLAEDESEVYVKFLDLMKGFHTQQIDTPSLIEQINVLFERHPDLINGFDKFLPSEHSTSGSTPTSSKSRKNEDTGDEGSGTTASLRDRSRSGTPTPTPTKDTITTPAGDSSALAYLQKVKQQCDVETWECFTDILSRLKTPGTFDQEEVIADVKELFEDHPELISGFQTFLSAIGGPNKVM</sequence>
<accession>A0A9P5X971</accession>
<dbReference type="SUPFAM" id="SSF47762">
    <property type="entry name" value="PAH2 domain"/>
    <property type="match status" value="2"/>
</dbReference>
<feature type="region of interest" description="Disordered" evidence="5">
    <location>
        <begin position="94"/>
        <end position="152"/>
    </location>
</feature>
<evidence type="ECO:0000313" key="6">
    <source>
        <dbReference type="EMBL" id="KAF9445677.1"/>
    </source>
</evidence>
<dbReference type="Pfam" id="PF02671">
    <property type="entry name" value="PAH"/>
    <property type="match status" value="2"/>
</dbReference>
<dbReference type="PROSITE" id="PS51477">
    <property type="entry name" value="PAH"/>
    <property type="match status" value="2"/>
</dbReference>
<dbReference type="InterPro" id="IPR036600">
    <property type="entry name" value="PAH_sf"/>
</dbReference>
<dbReference type="GO" id="GO:0000785">
    <property type="term" value="C:chromatin"/>
    <property type="evidence" value="ECO:0007669"/>
    <property type="project" value="TreeGrafter"/>
</dbReference>
<dbReference type="Gene3D" id="1.20.1160.11">
    <property type="entry name" value="Paired amphipathic helix"/>
    <property type="match status" value="2"/>
</dbReference>
<evidence type="ECO:0000256" key="4">
    <source>
        <dbReference type="PROSITE-ProRule" id="PRU00810"/>
    </source>
</evidence>
<keyword evidence="3 4" id="KW-0539">Nucleus</keyword>
<protein>
    <submittedName>
        <fullName evidence="6">Uncharacterized protein</fullName>
    </submittedName>
</protein>